<name>A0A3S5CFJ7_9PLAT</name>
<evidence type="ECO:0000313" key="8">
    <source>
        <dbReference type="EMBL" id="VEL17003.1"/>
    </source>
</evidence>
<comment type="caution">
    <text evidence="8">The sequence shown here is derived from an EMBL/GenBank/DDBJ whole genome shotgun (WGS) entry which is preliminary data.</text>
</comment>
<dbReference type="Proteomes" id="UP000784294">
    <property type="component" value="Unassembled WGS sequence"/>
</dbReference>
<evidence type="ECO:0000256" key="6">
    <source>
        <dbReference type="ARBA" id="ARBA00023242"/>
    </source>
</evidence>
<evidence type="ECO:0000256" key="7">
    <source>
        <dbReference type="SAM" id="MobiDB-lite"/>
    </source>
</evidence>
<organism evidence="8 9">
    <name type="scientific">Protopolystoma xenopodis</name>
    <dbReference type="NCBI Taxonomy" id="117903"/>
    <lineage>
        <taxon>Eukaryota</taxon>
        <taxon>Metazoa</taxon>
        <taxon>Spiralia</taxon>
        <taxon>Lophotrochozoa</taxon>
        <taxon>Platyhelminthes</taxon>
        <taxon>Monogenea</taxon>
        <taxon>Polyopisthocotylea</taxon>
        <taxon>Polystomatidea</taxon>
        <taxon>Polystomatidae</taxon>
        <taxon>Protopolystoma</taxon>
    </lineage>
</organism>
<keyword evidence="6" id="KW-0539">Nucleus</keyword>
<dbReference type="AlphaFoldDB" id="A0A3S5CFJ7"/>
<keyword evidence="5" id="KW-0804">Transcription</keyword>
<accession>A0A3S5CFJ7</accession>
<evidence type="ECO:0008006" key="10">
    <source>
        <dbReference type="Google" id="ProtNLM"/>
    </source>
</evidence>
<dbReference type="OrthoDB" id="511287at2759"/>
<keyword evidence="3" id="KW-0678">Repressor</keyword>
<reference evidence="8" key="1">
    <citation type="submission" date="2018-11" db="EMBL/GenBank/DDBJ databases">
        <authorList>
            <consortium name="Pathogen Informatics"/>
        </authorList>
    </citation>
    <scope>NUCLEOTIDE SEQUENCE</scope>
</reference>
<dbReference type="InterPro" id="IPR006942">
    <property type="entry name" value="TH1"/>
</dbReference>
<evidence type="ECO:0000256" key="2">
    <source>
        <dbReference type="ARBA" id="ARBA00005726"/>
    </source>
</evidence>
<proteinExistence type="inferred from homology"/>
<evidence type="ECO:0000256" key="4">
    <source>
        <dbReference type="ARBA" id="ARBA00023015"/>
    </source>
</evidence>
<dbReference type="EMBL" id="CAAALY010030677">
    <property type="protein sequence ID" value="VEL17003.1"/>
    <property type="molecule type" value="Genomic_DNA"/>
</dbReference>
<evidence type="ECO:0000256" key="5">
    <source>
        <dbReference type="ARBA" id="ARBA00023163"/>
    </source>
</evidence>
<dbReference type="PANTHER" id="PTHR12144:SF0">
    <property type="entry name" value="NEGATIVE ELONGATION FACTOR C_D"/>
    <property type="match status" value="1"/>
</dbReference>
<dbReference type="GO" id="GO:0003723">
    <property type="term" value="F:RNA binding"/>
    <property type="evidence" value="ECO:0007669"/>
    <property type="project" value="TreeGrafter"/>
</dbReference>
<keyword evidence="4" id="KW-0805">Transcription regulation</keyword>
<evidence type="ECO:0000256" key="3">
    <source>
        <dbReference type="ARBA" id="ARBA00022491"/>
    </source>
</evidence>
<protein>
    <recommendedName>
        <fullName evidence="10">Negative elongation factor D</fullName>
    </recommendedName>
</protein>
<dbReference type="PANTHER" id="PTHR12144">
    <property type="entry name" value="NEGATIVE ELONGATION FACTOR D"/>
    <property type="match status" value="1"/>
</dbReference>
<feature type="region of interest" description="Disordered" evidence="7">
    <location>
        <begin position="207"/>
        <end position="227"/>
    </location>
</feature>
<comment type="similarity">
    <text evidence="2">Belongs to the NELF-D family.</text>
</comment>
<evidence type="ECO:0000313" key="9">
    <source>
        <dbReference type="Proteomes" id="UP000784294"/>
    </source>
</evidence>
<keyword evidence="9" id="KW-1185">Reference proteome</keyword>
<comment type="subcellular location">
    <subcellularLocation>
        <location evidence="1">Nucleus</location>
    </subcellularLocation>
</comment>
<sequence length="352" mass="39786">MNEPEARSFLAQKDSILENPSLLAKAISRVKQCGNISTNEECENILVSSYQGAIEFLFELGTWLTYIDEDAQSTRNIIESVVMETLLQNYDRSKAIKCLTDDALSDTMEWLSQMVESPTWRQTIYELAQHPRNEDCPFLSLAMPCIAVKENLIGELISVPLAWNTLEIFLKCVAYVLYPLLSAGELLGDGIFTHSVAFSQPRSSRLTSTSVAEKDSSEQMANNRPPSYEFTGLISTDLPDGPESFMEQEEKDSNVLRARQMLPHFLEMGCHSEHGYLVLQAVLQCIAQRTKGNSARRLSWFLESEACRRGRDVSRYSVYFCGAREHPEAMKAMRNILKLQELVPECVMLVKS</sequence>
<evidence type="ECO:0000256" key="1">
    <source>
        <dbReference type="ARBA" id="ARBA00004123"/>
    </source>
</evidence>
<dbReference type="GO" id="GO:0032021">
    <property type="term" value="C:NELF complex"/>
    <property type="evidence" value="ECO:0007669"/>
    <property type="project" value="TreeGrafter"/>
</dbReference>
<gene>
    <name evidence="8" type="ORF">PXEA_LOCUS10443</name>
</gene>
<dbReference type="GO" id="GO:0034244">
    <property type="term" value="P:negative regulation of transcription elongation by RNA polymerase II"/>
    <property type="evidence" value="ECO:0007669"/>
    <property type="project" value="TreeGrafter"/>
</dbReference>
<dbReference type="Pfam" id="PF04858">
    <property type="entry name" value="TH1"/>
    <property type="match status" value="2"/>
</dbReference>